<proteinExistence type="predicted"/>
<keyword evidence="2" id="KW-1185">Reference proteome</keyword>
<organism evidence="1 2">
    <name type="scientific">Kiloniella litopenaei</name>
    <dbReference type="NCBI Taxonomy" id="1549748"/>
    <lineage>
        <taxon>Bacteria</taxon>
        <taxon>Pseudomonadati</taxon>
        <taxon>Pseudomonadota</taxon>
        <taxon>Alphaproteobacteria</taxon>
        <taxon>Rhodospirillales</taxon>
        <taxon>Kiloniellaceae</taxon>
        <taxon>Kiloniella</taxon>
    </lineage>
</organism>
<evidence type="ECO:0000313" key="1">
    <source>
        <dbReference type="EMBL" id="KKJ78158.1"/>
    </source>
</evidence>
<dbReference type="Proteomes" id="UP000034491">
    <property type="component" value="Unassembled WGS sequence"/>
</dbReference>
<evidence type="ECO:0000313" key="2">
    <source>
        <dbReference type="Proteomes" id="UP000034491"/>
    </source>
</evidence>
<dbReference type="AlphaFoldDB" id="A0A0M2RF09"/>
<sequence length="186" mass="21102">MDFKHPKSAEFYRYWLDLPRDGFAPSRDSFRPEQIPSLLPNFMIYEMISDDYIKIRLLGSNLSEKFGEACEGSNYLDLVGQERKIQALQALWSVVNQPCGIVGVVEQVMKSGLSVCLETVGLPLLNSNDGNPLILFQKNELDCEKRLPDEGSEKRDYLRIYSRQFIDIGAGLDSVQDLIYPSLTDA</sequence>
<dbReference type="Pfam" id="PF07310">
    <property type="entry name" value="PAS_5"/>
    <property type="match status" value="1"/>
</dbReference>
<name>A0A0M2RF09_9PROT</name>
<dbReference type="EMBL" id="LANI01000002">
    <property type="protein sequence ID" value="KKJ78158.1"/>
    <property type="molecule type" value="Genomic_DNA"/>
</dbReference>
<evidence type="ECO:0008006" key="3">
    <source>
        <dbReference type="Google" id="ProtNLM"/>
    </source>
</evidence>
<gene>
    <name evidence="1" type="ORF">WH95_02080</name>
</gene>
<dbReference type="RefSeq" id="WP_046502380.1">
    <property type="nucleotide sequence ID" value="NZ_LANI01000002.1"/>
</dbReference>
<dbReference type="InterPro" id="IPR009922">
    <property type="entry name" value="DUF1457"/>
</dbReference>
<accession>A0A0M2RF09</accession>
<protein>
    <recommendedName>
        <fullName evidence="3">PAS domain-containing protein</fullName>
    </recommendedName>
</protein>
<dbReference type="OrthoDB" id="8478543at2"/>
<reference evidence="1 2" key="1">
    <citation type="submission" date="2015-03" db="EMBL/GenBank/DDBJ databases">
        <title>Genome sequence of Kiloniella sp. P1-1, isolated from the gut microflora of Pacific white shrimp, Penaeus vannamei.</title>
        <authorList>
            <person name="Shao Z."/>
            <person name="Wang L."/>
            <person name="Li X."/>
        </authorList>
    </citation>
    <scope>NUCLEOTIDE SEQUENCE [LARGE SCALE GENOMIC DNA]</scope>
    <source>
        <strain evidence="1 2">P1-1</strain>
    </source>
</reference>
<comment type="caution">
    <text evidence="1">The sequence shown here is derived from an EMBL/GenBank/DDBJ whole genome shotgun (WGS) entry which is preliminary data.</text>
</comment>